<dbReference type="Pfam" id="PF13478">
    <property type="entry name" value="XdhC_C"/>
    <property type="match status" value="1"/>
</dbReference>
<proteinExistence type="predicted"/>
<dbReference type="PANTHER" id="PTHR30388">
    <property type="entry name" value="ALDEHYDE OXIDOREDUCTASE MOLYBDENUM COFACTOR ASSEMBLY PROTEIN"/>
    <property type="match status" value="1"/>
</dbReference>
<gene>
    <name evidence="3" type="ORF">BDE40_0181</name>
</gene>
<protein>
    <submittedName>
        <fullName evidence="3">Molybdenum cofactor sulfurylase</fullName>
    </submittedName>
</protein>
<evidence type="ECO:0000259" key="2">
    <source>
        <dbReference type="Pfam" id="PF13478"/>
    </source>
</evidence>
<dbReference type="RefSeq" id="WP_134011958.1">
    <property type="nucleotide sequence ID" value="NZ_SOBH01000001.1"/>
</dbReference>
<reference evidence="3 4" key="1">
    <citation type="submission" date="2019-03" db="EMBL/GenBank/DDBJ databases">
        <title>Genomic Encyclopedia of Archaeal and Bacterial Type Strains, Phase II (KMG-II): from individual species to whole genera.</title>
        <authorList>
            <person name="Goeker M."/>
        </authorList>
    </citation>
    <scope>NUCLEOTIDE SEQUENCE [LARGE SCALE GENOMIC DNA]</scope>
    <source>
        <strain evidence="3 4">DSM 29467</strain>
    </source>
</reference>
<dbReference type="NCBIfam" id="TIGR02964">
    <property type="entry name" value="xanthine_xdhC"/>
    <property type="match status" value="1"/>
</dbReference>
<feature type="domain" description="XdhC- CoxI" evidence="1">
    <location>
        <begin position="12"/>
        <end position="68"/>
    </location>
</feature>
<dbReference type="Proteomes" id="UP000294563">
    <property type="component" value="Unassembled WGS sequence"/>
</dbReference>
<accession>A0A4R7LN95</accession>
<dbReference type="InterPro" id="IPR003777">
    <property type="entry name" value="XdhC_CoxI"/>
</dbReference>
<evidence type="ECO:0000259" key="1">
    <source>
        <dbReference type="Pfam" id="PF02625"/>
    </source>
</evidence>
<name>A0A4R7LN95_9RHOB</name>
<dbReference type="Pfam" id="PF02625">
    <property type="entry name" value="XdhC_CoxI"/>
    <property type="match status" value="1"/>
</dbReference>
<comment type="caution">
    <text evidence="3">The sequence shown here is derived from an EMBL/GenBank/DDBJ whole genome shotgun (WGS) entry which is preliminary data.</text>
</comment>
<keyword evidence="4" id="KW-1185">Reference proteome</keyword>
<organism evidence="3 4">
    <name type="scientific">Litoreibacter halocynthiae</name>
    <dbReference type="NCBI Taxonomy" id="1242689"/>
    <lineage>
        <taxon>Bacteria</taxon>
        <taxon>Pseudomonadati</taxon>
        <taxon>Pseudomonadota</taxon>
        <taxon>Alphaproteobacteria</taxon>
        <taxon>Rhodobacterales</taxon>
        <taxon>Roseobacteraceae</taxon>
        <taxon>Litoreibacter</taxon>
    </lineage>
</organism>
<dbReference type="InterPro" id="IPR014308">
    <property type="entry name" value="Xanthine_DH_XdhC"/>
</dbReference>
<dbReference type="EMBL" id="SOBH01000001">
    <property type="protein sequence ID" value="TDT76909.1"/>
    <property type="molecule type" value="Genomic_DNA"/>
</dbReference>
<evidence type="ECO:0000313" key="3">
    <source>
        <dbReference type="EMBL" id="TDT76909.1"/>
    </source>
</evidence>
<dbReference type="OrthoDB" id="61481at2"/>
<dbReference type="PANTHER" id="PTHR30388:SF6">
    <property type="entry name" value="XANTHINE DEHYDROGENASE SUBUNIT A-RELATED"/>
    <property type="match status" value="1"/>
</dbReference>
<dbReference type="AlphaFoldDB" id="A0A4R7LN95"/>
<dbReference type="InterPro" id="IPR052698">
    <property type="entry name" value="MoCofactor_Util/Proc"/>
</dbReference>
<sequence>MSFDVQGLRDALEQHGRVARVVIASHQGSSPRETGASMLVWDGGQSGTIGGGVLELEAARRALDATVTTVTRVPLGPALGQCCGGSVTLVTEVFECVPDVSNSYLRRVEGDAAEPLKIKRAKSQDRNGSSHELAFDQGWLFEPVQPARAPLWVWGAGHVGRAIVDVIAPTQAVDITWVDSAPDRFPDRRDGEKSFVINELSAINIPDAVPHAPRDAHHLILTYSHVFDLDLCHRLLDHGFASAGLIGSSTKWARFRSRLQTLGHTDAQISRIQCPIGQPDLGKHPQAIAVGVASELLMSLQTKTLGKDVAV</sequence>
<dbReference type="Gene3D" id="3.40.50.720">
    <property type="entry name" value="NAD(P)-binding Rossmann-like Domain"/>
    <property type="match status" value="1"/>
</dbReference>
<dbReference type="InterPro" id="IPR027051">
    <property type="entry name" value="XdhC_Rossmann_dom"/>
</dbReference>
<evidence type="ECO:0000313" key="4">
    <source>
        <dbReference type="Proteomes" id="UP000294563"/>
    </source>
</evidence>
<feature type="domain" description="XdhC Rossmann" evidence="2">
    <location>
        <begin position="151"/>
        <end position="296"/>
    </location>
</feature>